<evidence type="ECO:0000256" key="1">
    <source>
        <dbReference type="SAM" id="Phobius"/>
    </source>
</evidence>
<organism evidence="2 3">
    <name type="scientific">Rhizobium deserti</name>
    <dbReference type="NCBI Taxonomy" id="2547961"/>
    <lineage>
        <taxon>Bacteria</taxon>
        <taxon>Pseudomonadati</taxon>
        <taxon>Pseudomonadota</taxon>
        <taxon>Alphaproteobacteria</taxon>
        <taxon>Hyphomicrobiales</taxon>
        <taxon>Rhizobiaceae</taxon>
        <taxon>Rhizobium/Agrobacterium group</taxon>
        <taxon>Rhizobium</taxon>
    </lineage>
</organism>
<accession>A0A4R5UH83</accession>
<comment type="caution">
    <text evidence="2">The sequence shown here is derived from an EMBL/GenBank/DDBJ whole genome shotgun (WGS) entry which is preliminary data.</text>
</comment>
<keyword evidence="1" id="KW-0472">Membrane</keyword>
<keyword evidence="1" id="KW-0812">Transmembrane</keyword>
<keyword evidence="3" id="KW-1185">Reference proteome</keyword>
<sequence>MPSYLEVRFYLDGLWLLLKGDAQGFRLLDVSQRGMTRSFWAFLWCLPAMFVAWNWIRLSFLEASPPGTKAGLPFFLRLALIEAINWIVPLIFIAVVCMLMNIARKFPAIVVTANWLSVPLSYAYAILTLFALALPSLAGIVAIFQVLLLFATVASVSRILRLICGPQPLMVTTLVLVLFVPGLLLSDLLQDFLGVAPY</sequence>
<evidence type="ECO:0008006" key="4">
    <source>
        <dbReference type="Google" id="ProtNLM"/>
    </source>
</evidence>
<feature type="transmembrane region" description="Helical" evidence="1">
    <location>
        <begin position="137"/>
        <end position="157"/>
    </location>
</feature>
<keyword evidence="1" id="KW-1133">Transmembrane helix</keyword>
<feature type="transmembrane region" description="Helical" evidence="1">
    <location>
        <begin position="106"/>
        <end position="131"/>
    </location>
</feature>
<feature type="transmembrane region" description="Helical" evidence="1">
    <location>
        <begin position="76"/>
        <end position="99"/>
    </location>
</feature>
<feature type="transmembrane region" description="Helical" evidence="1">
    <location>
        <begin position="169"/>
        <end position="189"/>
    </location>
</feature>
<dbReference type="OrthoDB" id="9811204at2"/>
<evidence type="ECO:0000313" key="2">
    <source>
        <dbReference type="EMBL" id="TDK35303.1"/>
    </source>
</evidence>
<reference evidence="2 3" key="1">
    <citation type="submission" date="2019-03" db="EMBL/GenBank/DDBJ databases">
        <title>Rhizobium sp. nov., an bacterium isolated from biocrust in Mu Us Desert.</title>
        <authorList>
            <person name="Lixiong L."/>
        </authorList>
    </citation>
    <scope>NUCLEOTIDE SEQUENCE [LARGE SCALE GENOMIC DNA]</scope>
    <source>
        <strain evidence="2 3">SPY-1</strain>
    </source>
</reference>
<dbReference type="Proteomes" id="UP000295238">
    <property type="component" value="Unassembled WGS sequence"/>
</dbReference>
<dbReference type="AlphaFoldDB" id="A0A4R5UH83"/>
<protein>
    <recommendedName>
        <fullName evidence="4">Yip1 domain-containing protein</fullName>
    </recommendedName>
</protein>
<gene>
    <name evidence="2" type="ORF">E2F50_13725</name>
</gene>
<proteinExistence type="predicted"/>
<dbReference type="EMBL" id="SMTL01000003">
    <property type="protein sequence ID" value="TDK35303.1"/>
    <property type="molecule type" value="Genomic_DNA"/>
</dbReference>
<feature type="transmembrane region" description="Helical" evidence="1">
    <location>
        <begin position="39"/>
        <end position="56"/>
    </location>
</feature>
<dbReference type="RefSeq" id="WP_133316725.1">
    <property type="nucleotide sequence ID" value="NZ_SMTL01000003.1"/>
</dbReference>
<evidence type="ECO:0000313" key="3">
    <source>
        <dbReference type="Proteomes" id="UP000295238"/>
    </source>
</evidence>
<name>A0A4R5UH83_9HYPH</name>